<reference evidence="1 2" key="1">
    <citation type="submission" date="2014-01" db="EMBL/GenBank/DDBJ databases">
        <title>Sulfitobacter sp. H3 (MCCC 1A00686) Genome Sequencing.</title>
        <authorList>
            <person name="Lai Q."/>
            <person name="Hong Z."/>
        </authorList>
    </citation>
    <scope>NUCLEOTIDE SEQUENCE [LARGE SCALE GENOMIC DNA]</scope>
    <source>
        <strain evidence="1 2">H3</strain>
    </source>
</reference>
<evidence type="ECO:0000313" key="1">
    <source>
        <dbReference type="EMBL" id="KEJ96620.1"/>
    </source>
</evidence>
<gene>
    <name evidence="1" type="ORF">SUH3_14785</name>
</gene>
<organism evidence="1 2">
    <name type="scientific">Pseudosulfitobacter pseudonitzschiae</name>
    <dbReference type="NCBI Taxonomy" id="1402135"/>
    <lineage>
        <taxon>Bacteria</taxon>
        <taxon>Pseudomonadati</taxon>
        <taxon>Pseudomonadota</taxon>
        <taxon>Alphaproteobacteria</taxon>
        <taxon>Rhodobacterales</taxon>
        <taxon>Roseobacteraceae</taxon>
        <taxon>Pseudosulfitobacter</taxon>
    </lineage>
</organism>
<accession>A0A073J490</accession>
<dbReference type="SUPFAM" id="SSF53756">
    <property type="entry name" value="UDP-Glycosyltransferase/glycogen phosphorylase"/>
    <property type="match status" value="1"/>
</dbReference>
<evidence type="ECO:0000313" key="2">
    <source>
        <dbReference type="Proteomes" id="UP000027746"/>
    </source>
</evidence>
<dbReference type="Proteomes" id="UP000027746">
    <property type="component" value="Unassembled WGS sequence"/>
</dbReference>
<keyword evidence="2" id="KW-1185">Reference proteome</keyword>
<name>A0A073J490_9RHOB</name>
<sequence>MGEPAIAVLPYGNGIGKRVADLPLNMLHWPVGRPARMSSGTVADLGPKDHLLVYPKTSMHMRPFGVAAQVSVMVVEPRAIHARHLRLLRWTHRRYHRIFTHDDRLLRSAPNARFLAAARTWVPEWDTLDLSKTENVSLIASNRRDLEGHKLRHAVAEATQGVTLMGRGYAPFEHKHEGLAPFRFSVVIENMRAQGYFSEKLVDALLCETVPIYWGAPDVADYFDADGMILCTTKDEILTAVARADADLYDAMRPAVLRAKAQATRWSDYEQAAAQMLRDGI</sequence>
<dbReference type="RefSeq" id="WP_037924107.1">
    <property type="nucleotide sequence ID" value="NZ_CP054599.1"/>
</dbReference>
<protein>
    <recommendedName>
        <fullName evidence="3">Glycosyltransferase family 10 (Fucosyltransferase)</fullName>
    </recommendedName>
</protein>
<dbReference type="Gene3D" id="3.40.50.11660">
    <property type="entry name" value="Glycosyl transferase family 10, C-terminal domain"/>
    <property type="match status" value="1"/>
</dbReference>
<comment type="caution">
    <text evidence="1">The sequence shown here is derived from an EMBL/GenBank/DDBJ whole genome shotgun (WGS) entry which is preliminary data.</text>
</comment>
<dbReference type="InterPro" id="IPR038577">
    <property type="entry name" value="GT10-like_C_sf"/>
</dbReference>
<dbReference type="EMBL" id="JAMD01000003">
    <property type="protein sequence ID" value="KEJ96620.1"/>
    <property type="molecule type" value="Genomic_DNA"/>
</dbReference>
<dbReference type="GeneID" id="68869063"/>
<proteinExistence type="predicted"/>
<dbReference type="OrthoDB" id="9791032at2"/>
<evidence type="ECO:0008006" key="3">
    <source>
        <dbReference type="Google" id="ProtNLM"/>
    </source>
</evidence>
<dbReference type="AlphaFoldDB" id="A0A073J490"/>